<dbReference type="PANTHER" id="PTHR40394:SF2">
    <property type="entry name" value="QUINOL:CYTOCHROME C OXIDOREDUCTASE MEMBRANE PROTEIN"/>
    <property type="match status" value="1"/>
</dbReference>
<accession>A0A1S2VJI3</accession>
<dbReference type="Pfam" id="PF11821">
    <property type="entry name" value="ActD"/>
    <property type="match status" value="1"/>
</dbReference>
<keyword evidence="3" id="KW-1185">Reference proteome</keyword>
<keyword evidence="1" id="KW-0472">Membrane</keyword>
<dbReference type="Proteomes" id="UP000181790">
    <property type="component" value="Unassembled WGS sequence"/>
</dbReference>
<evidence type="ECO:0000256" key="1">
    <source>
        <dbReference type="SAM" id="Phobius"/>
    </source>
</evidence>
<organism evidence="2 3">
    <name type="scientific">Arsenicibacter rosenii</name>
    <dbReference type="NCBI Taxonomy" id="1750698"/>
    <lineage>
        <taxon>Bacteria</taxon>
        <taxon>Pseudomonadati</taxon>
        <taxon>Bacteroidota</taxon>
        <taxon>Cytophagia</taxon>
        <taxon>Cytophagales</taxon>
        <taxon>Spirosomataceae</taxon>
        <taxon>Arsenicibacter</taxon>
    </lineage>
</organism>
<evidence type="ECO:0000313" key="3">
    <source>
        <dbReference type="Proteomes" id="UP000181790"/>
    </source>
</evidence>
<dbReference type="OrthoDB" id="9792475at2"/>
<feature type="transmembrane region" description="Helical" evidence="1">
    <location>
        <begin position="59"/>
        <end position="80"/>
    </location>
</feature>
<dbReference type="EMBL" id="MORL01000005">
    <property type="protein sequence ID" value="OIN58921.1"/>
    <property type="molecule type" value="Genomic_DNA"/>
</dbReference>
<name>A0A1S2VJI3_9BACT</name>
<dbReference type="RefSeq" id="WP_071503372.1">
    <property type="nucleotide sequence ID" value="NZ_MORL01000005.1"/>
</dbReference>
<feature type="transmembrane region" description="Helical" evidence="1">
    <location>
        <begin position="100"/>
        <end position="123"/>
    </location>
</feature>
<dbReference type="InterPro" id="IPR021776">
    <property type="entry name" value="ActD"/>
</dbReference>
<protein>
    <submittedName>
        <fullName evidence="2">Quinol:cytochrome C oxidoreductase</fullName>
    </submittedName>
</protein>
<reference evidence="2 3" key="1">
    <citation type="submission" date="2016-10" db="EMBL/GenBank/DDBJ databases">
        <title>Arsenicibacter rosenii gen. nov., sp. nov., an efficient arsenic-methylating bacterium isolated from an arsenic-contaminated paddy soil.</title>
        <authorList>
            <person name="Huang K."/>
        </authorList>
    </citation>
    <scope>NUCLEOTIDE SEQUENCE [LARGE SCALE GENOMIC DNA]</scope>
    <source>
        <strain evidence="2 3">SM-1</strain>
    </source>
</reference>
<proteinExistence type="predicted"/>
<keyword evidence="1" id="KW-1133">Transmembrane helix</keyword>
<dbReference type="AlphaFoldDB" id="A0A1S2VJI3"/>
<keyword evidence="1" id="KW-0812">Transmembrane</keyword>
<comment type="caution">
    <text evidence="2">The sequence shown here is derived from an EMBL/GenBank/DDBJ whole genome shotgun (WGS) entry which is preliminary data.</text>
</comment>
<evidence type="ECO:0000313" key="2">
    <source>
        <dbReference type="EMBL" id="OIN58921.1"/>
    </source>
</evidence>
<dbReference type="PANTHER" id="PTHR40394">
    <property type="entry name" value="LIPOPROTEIN-RELATED"/>
    <property type="match status" value="1"/>
</dbReference>
<gene>
    <name evidence="2" type="ORF">BLX24_11900</name>
</gene>
<sequence>MAESHGSASKFLVGIFDDDDVVLKAVKEVKDAGVRIHEVYSPFPIHGLDVALGHPRTRIGIAAFLFGLTGTLTALTLTMYTEKLDWPMVVGGKDSYSFPVYIPIIFELTVLFCALGMVGTFIVSNGLGPTVKPLMFDLRTTDNKFAMAIDLGKNKLDETKIEQILKASGAAEVNVKQF</sequence>